<dbReference type="EMBL" id="BPVZ01000043">
    <property type="protein sequence ID" value="GKV15268.1"/>
    <property type="molecule type" value="Genomic_DNA"/>
</dbReference>
<evidence type="ECO:0000313" key="2">
    <source>
        <dbReference type="Proteomes" id="UP001054252"/>
    </source>
</evidence>
<gene>
    <name evidence="1" type="ORF">SLEP1_g26064</name>
</gene>
<reference evidence="1 2" key="1">
    <citation type="journal article" date="2021" name="Commun. Biol.">
        <title>The genome of Shorea leprosula (Dipterocarpaceae) highlights the ecological relevance of drought in aseasonal tropical rainforests.</title>
        <authorList>
            <person name="Ng K.K.S."/>
            <person name="Kobayashi M.J."/>
            <person name="Fawcett J.A."/>
            <person name="Hatakeyama M."/>
            <person name="Paape T."/>
            <person name="Ng C.H."/>
            <person name="Ang C.C."/>
            <person name="Tnah L.H."/>
            <person name="Lee C.T."/>
            <person name="Nishiyama T."/>
            <person name="Sese J."/>
            <person name="O'Brien M.J."/>
            <person name="Copetti D."/>
            <person name="Mohd Noor M.I."/>
            <person name="Ong R.C."/>
            <person name="Putra M."/>
            <person name="Sireger I.Z."/>
            <person name="Indrioko S."/>
            <person name="Kosugi Y."/>
            <person name="Izuno A."/>
            <person name="Isagi Y."/>
            <person name="Lee S.L."/>
            <person name="Shimizu K.K."/>
        </authorList>
    </citation>
    <scope>NUCLEOTIDE SEQUENCE [LARGE SCALE GENOMIC DNA]</scope>
    <source>
        <strain evidence="1">214</strain>
    </source>
</reference>
<sequence>MNLRIFGVEAVAVVAQVQAVAVVAWVQAVASISENDVCWK</sequence>
<organism evidence="1 2">
    <name type="scientific">Rubroshorea leprosula</name>
    <dbReference type="NCBI Taxonomy" id="152421"/>
    <lineage>
        <taxon>Eukaryota</taxon>
        <taxon>Viridiplantae</taxon>
        <taxon>Streptophyta</taxon>
        <taxon>Embryophyta</taxon>
        <taxon>Tracheophyta</taxon>
        <taxon>Spermatophyta</taxon>
        <taxon>Magnoliopsida</taxon>
        <taxon>eudicotyledons</taxon>
        <taxon>Gunneridae</taxon>
        <taxon>Pentapetalae</taxon>
        <taxon>rosids</taxon>
        <taxon>malvids</taxon>
        <taxon>Malvales</taxon>
        <taxon>Dipterocarpaceae</taxon>
        <taxon>Rubroshorea</taxon>
    </lineage>
</organism>
<evidence type="ECO:0000313" key="1">
    <source>
        <dbReference type="EMBL" id="GKV15268.1"/>
    </source>
</evidence>
<dbReference type="AlphaFoldDB" id="A0AAV5JS04"/>
<name>A0AAV5JS04_9ROSI</name>
<protein>
    <submittedName>
        <fullName evidence="1">Uncharacterized protein</fullName>
    </submittedName>
</protein>
<proteinExistence type="predicted"/>
<dbReference type="Proteomes" id="UP001054252">
    <property type="component" value="Unassembled WGS sequence"/>
</dbReference>
<keyword evidence="2" id="KW-1185">Reference proteome</keyword>
<comment type="caution">
    <text evidence="1">The sequence shown here is derived from an EMBL/GenBank/DDBJ whole genome shotgun (WGS) entry which is preliminary data.</text>
</comment>
<accession>A0AAV5JS04</accession>